<comment type="caution">
    <text evidence="2">The sequence shown here is derived from an EMBL/GenBank/DDBJ whole genome shotgun (WGS) entry which is preliminary data.</text>
</comment>
<accession>A0A5B7JTN1</accession>
<sequence>MSDLSALTPNMAARKDCHKTWTPRQSIFHLHDPRFCEEIQQINQESSSESVSTNREPRFIPSSRRDTPPSAQTPPPPAAATPTINSRKLDQL</sequence>
<proteinExistence type="predicted"/>
<keyword evidence="3" id="KW-1185">Reference proteome</keyword>
<evidence type="ECO:0000313" key="2">
    <source>
        <dbReference type="EMBL" id="MPC96477.1"/>
    </source>
</evidence>
<organism evidence="2 3">
    <name type="scientific">Portunus trituberculatus</name>
    <name type="common">Swimming crab</name>
    <name type="synonym">Neptunus trituberculatus</name>
    <dbReference type="NCBI Taxonomy" id="210409"/>
    <lineage>
        <taxon>Eukaryota</taxon>
        <taxon>Metazoa</taxon>
        <taxon>Ecdysozoa</taxon>
        <taxon>Arthropoda</taxon>
        <taxon>Crustacea</taxon>
        <taxon>Multicrustacea</taxon>
        <taxon>Malacostraca</taxon>
        <taxon>Eumalacostraca</taxon>
        <taxon>Eucarida</taxon>
        <taxon>Decapoda</taxon>
        <taxon>Pleocyemata</taxon>
        <taxon>Brachyura</taxon>
        <taxon>Eubrachyura</taxon>
        <taxon>Portunoidea</taxon>
        <taxon>Portunidae</taxon>
        <taxon>Portuninae</taxon>
        <taxon>Portunus</taxon>
    </lineage>
</organism>
<dbReference type="Proteomes" id="UP000324222">
    <property type="component" value="Unassembled WGS sequence"/>
</dbReference>
<feature type="region of interest" description="Disordered" evidence="1">
    <location>
        <begin position="42"/>
        <end position="92"/>
    </location>
</feature>
<reference evidence="2 3" key="1">
    <citation type="submission" date="2019-05" db="EMBL/GenBank/DDBJ databases">
        <title>Another draft genome of Portunus trituberculatus and its Hox gene families provides insights of decapod evolution.</title>
        <authorList>
            <person name="Jeong J.-H."/>
            <person name="Song I."/>
            <person name="Kim S."/>
            <person name="Choi T."/>
            <person name="Kim D."/>
            <person name="Ryu S."/>
            <person name="Kim W."/>
        </authorList>
    </citation>
    <scope>NUCLEOTIDE SEQUENCE [LARGE SCALE GENOMIC DNA]</scope>
    <source>
        <tissue evidence="2">Muscle</tissue>
    </source>
</reference>
<evidence type="ECO:0000313" key="3">
    <source>
        <dbReference type="Proteomes" id="UP000324222"/>
    </source>
</evidence>
<dbReference type="AlphaFoldDB" id="A0A5B7JTN1"/>
<evidence type="ECO:0000256" key="1">
    <source>
        <dbReference type="SAM" id="MobiDB-lite"/>
    </source>
</evidence>
<dbReference type="EMBL" id="VSRR010106136">
    <property type="protein sequence ID" value="MPC96477.1"/>
    <property type="molecule type" value="Genomic_DNA"/>
</dbReference>
<gene>
    <name evidence="2" type="ORF">E2C01_091739</name>
</gene>
<protein>
    <submittedName>
        <fullName evidence="2">Uncharacterized protein</fullName>
    </submittedName>
</protein>
<name>A0A5B7JTN1_PORTR</name>
<feature type="compositionally biased region" description="Basic and acidic residues" evidence="1">
    <location>
        <begin position="55"/>
        <end position="67"/>
    </location>
</feature>